<dbReference type="Proteomes" id="UP001634007">
    <property type="component" value="Unassembled WGS sequence"/>
</dbReference>
<organism evidence="2 3">
    <name type="scientific">Eucalyptus globulus</name>
    <name type="common">Tasmanian blue gum</name>
    <dbReference type="NCBI Taxonomy" id="34317"/>
    <lineage>
        <taxon>Eukaryota</taxon>
        <taxon>Viridiplantae</taxon>
        <taxon>Streptophyta</taxon>
        <taxon>Embryophyta</taxon>
        <taxon>Tracheophyta</taxon>
        <taxon>Spermatophyta</taxon>
        <taxon>Magnoliopsida</taxon>
        <taxon>eudicotyledons</taxon>
        <taxon>Gunneridae</taxon>
        <taxon>Pentapetalae</taxon>
        <taxon>rosids</taxon>
        <taxon>malvids</taxon>
        <taxon>Myrtales</taxon>
        <taxon>Myrtaceae</taxon>
        <taxon>Myrtoideae</taxon>
        <taxon>Eucalypteae</taxon>
        <taxon>Eucalyptus</taxon>
    </lineage>
</organism>
<evidence type="ECO:0000313" key="2">
    <source>
        <dbReference type="EMBL" id="KAL3727005.1"/>
    </source>
</evidence>
<evidence type="ECO:0000256" key="1">
    <source>
        <dbReference type="SAM" id="SignalP"/>
    </source>
</evidence>
<evidence type="ECO:0000313" key="3">
    <source>
        <dbReference type="Proteomes" id="UP001634007"/>
    </source>
</evidence>
<proteinExistence type="predicted"/>
<gene>
    <name evidence="2" type="ORF">ACJRO7_031844</name>
</gene>
<sequence length="137" mass="16271">MFLKYLLVLFLGLVLLTITIAVELDHRHHPFKKERPPKEHKPPHKHHPCGGRLLLEYAKEDGHKPFPKQKSPHHHHPHASSSLLNFFLKKAGYVRIEIIYFDIESTLILCISSKLYMYSNINEYMDKIDLYCKFFYE</sequence>
<keyword evidence="3" id="KW-1185">Reference proteome</keyword>
<protein>
    <submittedName>
        <fullName evidence="2">Uncharacterized protein</fullName>
    </submittedName>
</protein>
<accession>A0ABD3JU41</accession>
<dbReference type="EMBL" id="JBJKBG010000008">
    <property type="protein sequence ID" value="KAL3727005.1"/>
    <property type="molecule type" value="Genomic_DNA"/>
</dbReference>
<feature type="signal peptide" evidence="1">
    <location>
        <begin position="1"/>
        <end position="21"/>
    </location>
</feature>
<feature type="chain" id="PRO_5044838931" evidence="1">
    <location>
        <begin position="22"/>
        <end position="137"/>
    </location>
</feature>
<reference evidence="2 3" key="1">
    <citation type="submission" date="2024-11" db="EMBL/GenBank/DDBJ databases">
        <title>Chromosome-level genome assembly of Eucalyptus globulus Labill. provides insights into its genome evolution.</title>
        <authorList>
            <person name="Li X."/>
        </authorList>
    </citation>
    <scope>NUCLEOTIDE SEQUENCE [LARGE SCALE GENOMIC DNA]</scope>
    <source>
        <strain evidence="2">CL2024</strain>
        <tissue evidence="2">Fresh tender leaves</tissue>
    </source>
</reference>
<name>A0ABD3JU41_EUCGL</name>
<dbReference type="AlphaFoldDB" id="A0ABD3JU41"/>
<comment type="caution">
    <text evidence="2">The sequence shown here is derived from an EMBL/GenBank/DDBJ whole genome shotgun (WGS) entry which is preliminary data.</text>
</comment>
<keyword evidence="1" id="KW-0732">Signal</keyword>